<evidence type="ECO:0008006" key="4">
    <source>
        <dbReference type="Google" id="ProtNLM"/>
    </source>
</evidence>
<accession>A0A7T3REZ4</accession>
<dbReference type="EMBL" id="CP064936">
    <property type="protein sequence ID" value="QQA01819.1"/>
    <property type="molecule type" value="Genomic_DNA"/>
</dbReference>
<evidence type="ECO:0000256" key="1">
    <source>
        <dbReference type="SAM" id="SignalP"/>
    </source>
</evidence>
<evidence type="ECO:0000313" key="2">
    <source>
        <dbReference type="EMBL" id="QQA01819.1"/>
    </source>
</evidence>
<evidence type="ECO:0000313" key="3">
    <source>
        <dbReference type="Proteomes" id="UP000595224"/>
    </source>
</evidence>
<keyword evidence="1" id="KW-0732">Signal</keyword>
<organism evidence="2 3">
    <name type="scientific">Treponema peruense</name>
    <dbReference type="NCBI Taxonomy" id="2787628"/>
    <lineage>
        <taxon>Bacteria</taxon>
        <taxon>Pseudomonadati</taxon>
        <taxon>Spirochaetota</taxon>
        <taxon>Spirochaetia</taxon>
        <taxon>Spirochaetales</taxon>
        <taxon>Treponemataceae</taxon>
        <taxon>Treponema</taxon>
    </lineage>
</organism>
<gene>
    <name evidence="2" type="ORF">IWA51_04220</name>
</gene>
<protein>
    <recommendedName>
        <fullName evidence="4">Lipoprotein</fullName>
    </recommendedName>
</protein>
<dbReference type="RefSeq" id="WP_198443354.1">
    <property type="nucleotide sequence ID" value="NZ_CBCSHE010000002.1"/>
</dbReference>
<feature type="chain" id="PRO_5032651349" description="Lipoprotein" evidence="1">
    <location>
        <begin position="21"/>
        <end position="164"/>
    </location>
</feature>
<dbReference type="KEGG" id="tper:IWA51_04220"/>
<dbReference type="AlphaFoldDB" id="A0A7T3REZ4"/>
<dbReference type="PROSITE" id="PS51257">
    <property type="entry name" value="PROKAR_LIPOPROTEIN"/>
    <property type="match status" value="1"/>
</dbReference>
<sequence>MKNKFLTFFLIIFICFSFFSCDPPEVLGNYVLCIPLSLSVFSESELNTPLEKVCVSIHNESVSDSILAYNVTDEYNKAQLLFIYITKGSYTPEINEYACKNLETLETVKAQIESSGKTDFYIVVNDRETEYYKPEYETKRLYLNKFNNKSFETTVYLSSASDVN</sequence>
<keyword evidence="3" id="KW-1185">Reference proteome</keyword>
<feature type="signal peptide" evidence="1">
    <location>
        <begin position="1"/>
        <end position="20"/>
    </location>
</feature>
<dbReference type="Proteomes" id="UP000595224">
    <property type="component" value="Chromosome"/>
</dbReference>
<name>A0A7T3REZ4_9SPIR</name>
<proteinExistence type="predicted"/>
<reference evidence="2 3" key="1">
    <citation type="submission" date="2020-11" db="EMBL/GenBank/DDBJ databases">
        <title>Treponema Peruensis nv. sp., first commensal Treponema isolated from human feces.</title>
        <authorList>
            <person name="Belkhou C."/>
            <person name="Raes J."/>
        </authorList>
    </citation>
    <scope>NUCLEOTIDE SEQUENCE [LARGE SCALE GENOMIC DNA]</scope>
    <source>
        <strain evidence="2 3">RCC2812</strain>
    </source>
</reference>